<proteinExistence type="predicted"/>
<organism evidence="1 2">
    <name type="scientific">Hyalomma asiaticum</name>
    <name type="common">Tick</name>
    <dbReference type="NCBI Taxonomy" id="266040"/>
    <lineage>
        <taxon>Eukaryota</taxon>
        <taxon>Metazoa</taxon>
        <taxon>Ecdysozoa</taxon>
        <taxon>Arthropoda</taxon>
        <taxon>Chelicerata</taxon>
        <taxon>Arachnida</taxon>
        <taxon>Acari</taxon>
        <taxon>Parasitiformes</taxon>
        <taxon>Ixodida</taxon>
        <taxon>Ixodoidea</taxon>
        <taxon>Ixodidae</taxon>
        <taxon>Hyalomminae</taxon>
        <taxon>Hyalomma</taxon>
    </lineage>
</organism>
<evidence type="ECO:0000313" key="1">
    <source>
        <dbReference type="EMBL" id="KAH6941349.1"/>
    </source>
</evidence>
<dbReference type="Proteomes" id="UP000821845">
    <property type="component" value="Chromosome 11"/>
</dbReference>
<keyword evidence="2" id="KW-1185">Reference proteome</keyword>
<protein>
    <submittedName>
        <fullName evidence="1">Uncharacterized protein</fullName>
    </submittedName>
</protein>
<comment type="caution">
    <text evidence="1">The sequence shown here is derived from an EMBL/GenBank/DDBJ whole genome shotgun (WGS) entry which is preliminary data.</text>
</comment>
<name>A0ACB7T903_HYAAI</name>
<dbReference type="EMBL" id="CM023491">
    <property type="protein sequence ID" value="KAH6941349.1"/>
    <property type="molecule type" value="Genomic_DNA"/>
</dbReference>
<reference evidence="1" key="1">
    <citation type="submission" date="2020-05" db="EMBL/GenBank/DDBJ databases">
        <title>Large-scale comparative analyses of tick genomes elucidate their genetic diversity and vector capacities.</title>
        <authorList>
            <person name="Jia N."/>
            <person name="Wang J."/>
            <person name="Shi W."/>
            <person name="Du L."/>
            <person name="Sun Y."/>
            <person name="Zhan W."/>
            <person name="Jiang J."/>
            <person name="Wang Q."/>
            <person name="Zhang B."/>
            <person name="Ji P."/>
            <person name="Sakyi L.B."/>
            <person name="Cui X."/>
            <person name="Yuan T."/>
            <person name="Jiang B."/>
            <person name="Yang W."/>
            <person name="Lam T.T.-Y."/>
            <person name="Chang Q."/>
            <person name="Ding S."/>
            <person name="Wang X."/>
            <person name="Zhu J."/>
            <person name="Ruan X."/>
            <person name="Zhao L."/>
            <person name="Wei J."/>
            <person name="Que T."/>
            <person name="Du C."/>
            <person name="Cheng J."/>
            <person name="Dai P."/>
            <person name="Han X."/>
            <person name="Huang E."/>
            <person name="Gao Y."/>
            <person name="Liu J."/>
            <person name="Shao H."/>
            <person name="Ye R."/>
            <person name="Li L."/>
            <person name="Wei W."/>
            <person name="Wang X."/>
            <person name="Wang C."/>
            <person name="Yang T."/>
            <person name="Huo Q."/>
            <person name="Li W."/>
            <person name="Guo W."/>
            <person name="Chen H."/>
            <person name="Zhou L."/>
            <person name="Ni X."/>
            <person name="Tian J."/>
            <person name="Zhou Y."/>
            <person name="Sheng Y."/>
            <person name="Liu T."/>
            <person name="Pan Y."/>
            <person name="Xia L."/>
            <person name="Li J."/>
            <person name="Zhao F."/>
            <person name="Cao W."/>
        </authorList>
    </citation>
    <scope>NUCLEOTIDE SEQUENCE</scope>
    <source>
        <strain evidence="1">Hyas-2018</strain>
    </source>
</reference>
<sequence length="481" mass="52112">MEYYNYDPDDCVVERTPWSCCWCRLPRYDTLAFLLLHAGYVSQWAFDYRYYQAHGLTLADVCYVVAVQQAALMLGHIVPISRMLNPSWKVPGRARVPRGRLLPFVPLALVVAVMAKAGGHFYAAAAAQGFLVSALAAVVCPNDDAGVSVWQGCASHAVWTLVAVQVDILRLDIGTVYLTAAGCYAASVACLLLVGRSGRRRCCSSLTKRISKERDATCPSADEDDEDDSDSTSSSRPAPPLPSFCDQTLNARLLWLAFYAESSCRVAMTVSSVCIQVTAILARVAFPAVAEVPCSQYVSSLPVLLVVRLLLEQLAASQAARWPQPCGRIVFLFSGYTVSSMALLLHFQTYVHQGDVCALQMMLAYATSLSHVAGATRPAWETHLAGLISAILLACPVGQVGQFDGVLVWASLALMLGCSAATVSFASAAFRPRGMHVTFRRRRSDSLKILAKDSEILTALVTSVASLRRVDVIQCVKCPLI</sequence>
<gene>
    <name evidence="1" type="ORF">HPB50_016684</name>
</gene>
<evidence type="ECO:0000313" key="2">
    <source>
        <dbReference type="Proteomes" id="UP000821845"/>
    </source>
</evidence>
<accession>A0ACB7T903</accession>